<name>X0S2L7_9ZZZZ</name>
<feature type="coiled-coil region" evidence="1">
    <location>
        <begin position="7"/>
        <end position="38"/>
    </location>
</feature>
<feature type="non-terminal residue" evidence="2">
    <location>
        <position position="1"/>
    </location>
</feature>
<dbReference type="EMBL" id="BARS01005560">
    <property type="protein sequence ID" value="GAF75299.1"/>
    <property type="molecule type" value="Genomic_DNA"/>
</dbReference>
<gene>
    <name evidence="2" type="ORF">S01H1_10915</name>
</gene>
<sequence length="179" mass="19794">ASLVRKWKEARLRLAGAKAELEEVERKLAERAREMRLDFDAPFASGGRASRSVVVDGGEAGKVLVLCEAVFQIAKDLGERAKKNLEGWVFRFRTKMARKIGEDTVEDIELMTRILEAVGGRGALSASAVQRLKALELKARHSKALRDAVREAVESLQPLESRVKVREQGPGVIRRSACS</sequence>
<evidence type="ECO:0000256" key="1">
    <source>
        <dbReference type="SAM" id="Coils"/>
    </source>
</evidence>
<keyword evidence="1" id="KW-0175">Coiled coil</keyword>
<dbReference type="AlphaFoldDB" id="X0S2L7"/>
<protein>
    <submittedName>
        <fullName evidence="2">Uncharacterized protein</fullName>
    </submittedName>
</protein>
<reference evidence="2" key="1">
    <citation type="journal article" date="2014" name="Front. Microbiol.">
        <title>High frequency of phylogenetically diverse reductive dehalogenase-homologous genes in deep subseafloor sedimentary metagenomes.</title>
        <authorList>
            <person name="Kawai M."/>
            <person name="Futagami T."/>
            <person name="Toyoda A."/>
            <person name="Takaki Y."/>
            <person name="Nishi S."/>
            <person name="Hori S."/>
            <person name="Arai W."/>
            <person name="Tsubouchi T."/>
            <person name="Morono Y."/>
            <person name="Uchiyama I."/>
            <person name="Ito T."/>
            <person name="Fujiyama A."/>
            <person name="Inagaki F."/>
            <person name="Takami H."/>
        </authorList>
    </citation>
    <scope>NUCLEOTIDE SEQUENCE</scope>
    <source>
        <strain evidence="2">Expedition CK06-06</strain>
    </source>
</reference>
<accession>X0S2L7</accession>
<evidence type="ECO:0000313" key="2">
    <source>
        <dbReference type="EMBL" id="GAF75299.1"/>
    </source>
</evidence>
<proteinExistence type="predicted"/>
<comment type="caution">
    <text evidence="2">The sequence shown here is derived from an EMBL/GenBank/DDBJ whole genome shotgun (WGS) entry which is preliminary data.</text>
</comment>
<organism evidence="2">
    <name type="scientific">marine sediment metagenome</name>
    <dbReference type="NCBI Taxonomy" id="412755"/>
    <lineage>
        <taxon>unclassified sequences</taxon>
        <taxon>metagenomes</taxon>
        <taxon>ecological metagenomes</taxon>
    </lineage>
</organism>